<keyword evidence="2" id="KW-0732">Signal</keyword>
<sequence>MKALRLLKGLAVCAALACAASAALAETWPMRTVRFVVPFPAGTATDLAARTVGQELQVKLGQPFVIDNRPGAGGSIAVMEVVRAAPDGYTLLFSSNSAISSNVALFKSLPYDPNRDFTPIAGVGLNALVLMVKGDFPAKDLAGFIAHAKAHPGKLTAGYGSSSSQVSISMLARMAGLDVVSVPYKGITQAVNDLLGGSIDFTFVDIGNAIAQAKRGALRGLAVTSLAPNALEPSWPPVATTLPGYDITAWFAVVGPAGVPADVVNKIHADISRVLAAPEMTEKFGAIGLVPQAMGPVQLKAFIADEIVTWRRLVKEANIEPQ</sequence>
<dbReference type="Pfam" id="PF03401">
    <property type="entry name" value="TctC"/>
    <property type="match status" value="1"/>
</dbReference>
<evidence type="ECO:0000256" key="1">
    <source>
        <dbReference type="ARBA" id="ARBA00006987"/>
    </source>
</evidence>
<evidence type="ECO:0000256" key="2">
    <source>
        <dbReference type="SAM" id="SignalP"/>
    </source>
</evidence>
<dbReference type="Gene3D" id="3.40.190.150">
    <property type="entry name" value="Bordetella uptake gene, domain 1"/>
    <property type="match status" value="1"/>
</dbReference>
<evidence type="ECO:0008006" key="5">
    <source>
        <dbReference type="Google" id="ProtNLM"/>
    </source>
</evidence>
<accession>A0A974PPC0</accession>
<evidence type="ECO:0000313" key="3">
    <source>
        <dbReference type="EMBL" id="QRG07292.1"/>
    </source>
</evidence>
<evidence type="ECO:0000313" key="4">
    <source>
        <dbReference type="Proteomes" id="UP000596427"/>
    </source>
</evidence>
<dbReference type="Gene3D" id="3.40.190.10">
    <property type="entry name" value="Periplasmic binding protein-like II"/>
    <property type="match status" value="1"/>
</dbReference>
<dbReference type="RefSeq" id="WP_203194203.1">
    <property type="nucleotide sequence ID" value="NZ_CP063362.1"/>
</dbReference>
<dbReference type="Proteomes" id="UP000596427">
    <property type="component" value="Chromosome"/>
</dbReference>
<dbReference type="AlphaFoldDB" id="A0A974PPC0"/>
<dbReference type="EMBL" id="CP063362">
    <property type="protein sequence ID" value="QRG07292.1"/>
    <property type="molecule type" value="Genomic_DNA"/>
</dbReference>
<feature type="chain" id="PRO_5037540119" description="Tripartite tricarboxylate transporter substrate binding protein" evidence="2">
    <location>
        <begin position="26"/>
        <end position="322"/>
    </location>
</feature>
<dbReference type="PANTHER" id="PTHR42928:SF5">
    <property type="entry name" value="BLR1237 PROTEIN"/>
    <property type="match status" value="1"/>
</dbReference>
<gene>
    <name evidence="3" type="ORF">EZH22_02360</name>
</gene>
<dbReference type="PIRSF" id="PIRSF017082">
    <property type="entry name" value="YflP"/>
    <property type="match status" value="1"/>
</dbReference>
<dbReference type="KEGG" id="xdi:EZH22_02360"/>
<name>A0A974PPC0_9HYPH</name>
<reference evidence="3 4" key="1">
    <citation type="submission" date="2020-10" db="EMBL/GenBank/DDBJ databases">
        <title>Degradation of 1,4-Dioxane by Xanthobacter sp. YN2, via a Novel Group-2 Soluble Di-Iron Monooxygenase.</title>
        <authorList>
            <person name="Ma F."/>
            <person name="Wang Y."/>
            <person name="Yang J."/>
            <person name="Guo H."/>
            <person name="Su D."/>
            <person name="Yu L."/>
        </authorList>
    </citation>
    <scope>NUCLEOTIDE SEQUENCE [LARGE SCALE GENOMIC DNA]</scope>
    <source>
        <strain evidence="3 4">YN2</strain>
    </source>
</reference>
<feature type="signal peptide" evidence="2">
    <location>
        <begin position="1"/>
        <end position="25"/>
    </location>
</feature>
<dbReference type="InterPro" id="IPR005064">
    <property type="entry name" value="BUG"/>
</dbReference>
<dbReference type="SUPFAM" id="SSF53850">
    <property type="entry name" value="Periplasmic binding protein-like II"/>
    <property type="match status" value="1"/>
</dbReference>
<comment type="similarity">
    <text evidence="1">Belongs to the UPF0065 (bug) family.</text>
</comment>
<dbReference type="InterPro" id="IPR042100">
    <property type="entry name" value="Bug_dom1"/>
</dbReference>
<organism evidence="3 4">
    <name type="scientific">Xanthobacter dioxanivorans</name>
    <dbReference type="NCBI Taxonomy" id="2528964"/>
    <lineage>
        <taxon>Bacteria</taxon>
        <taxon>Pseudomonadati</taxon>
        <taxon>Pseudomonadota</taxon>
        <taxon>Alphaproteobacteria</taxon>
        <taxon>Hyphomicrobiales</taxon>
        <taxon>Xanthobacteraceae</taxon>
        <taxon>Xanthobacter</taxon>
    </lineage>
</organism>
<keyword evidence="4" id="KW-1185">Reference proteome</keyword>
<dbReference type="PANTHER" id="PTHR42928">
    <property type="entry name" value="TRICARBOXYLATE-BINDING PROTEIN"/>
    <property type="match status" value="1"/>
</dbReference>
<protein>
    <recommendedName>
        <fullName evidence="5">Tripartite tricarboxylate transporter substrate binding protein</fullName>
    </recommendedName>
</protein>
<proteinExistence type="inferred from homology"/>